<sequence length="443" mass="49549">MKIEELIIVSVDDHIVEPPTMYDNHLTQAQKSFAPELRKDKNGVDFWLYEGKRTGAIGLNAVVGRVKEEYGCEPVSLNHMRKGSWDIHARVEDMNANGVLASLNFPSVVMFDGFLFHGFENKKNALALLQAYNDWHIDEWCGSYPGRNIPNALVPYWDIEATVAEIKRVAAKGCHNLSFSDNPAIKGYPSIHNPHWEPMWRACAENDMVINIHIGSGAQAPHASMESPIDAWITTMPISIVNSAADWLHLKVLQEYPLKIALSEGGIGWIPYFLERADFSFGQHHAWTHSYFGPGRVPSDVFREHFLTCFIDDKFGLANVSAIGEDNIAYECDYPHSDSLWPEVPERLFESLKHLPDSVINKISHGNALKRFNFDAFGMMGGRDKCTVGALRKLAEHVDTSPQSYGGPAPLAPGEVARRVTSGDITKMFMDVAKEDGRVKEQA</sequence>
<keyword evidence="4" id="KW-1185">Reference proteome</keyword>
<evidence type="ECO:0000313" key="3">
    <source>
        <dbReference type="EMBL" id="GLR68248.1"/>
    </source>
</evidence>
<dbReference type="Proteomes" id="UP001156641">
    <property type="component" value="Unassembled WGS sequence"/>
</dbReference>
<organism evidence="3 4">
    <name type="scientific">Acidocella aquatica</name>
    <dbReference type="NCBI Taxonomy" id="1922313"/>
    <lineage>
        <taxon>Bacteria</taxon>
        <taxon>Pseudomonadati</taxon>
        <taxon>Pseudomonadota</taxon>
        <taxon>Alphaproteobacteria</taxon>
        <taxon>Acetobacterales</taxon>
        <taxon>Acidocellaceae</taxon>
        <taxon>Acidocella</taxon>
    </lineage>
</organism>
<dbReference type="InterPro" id="IPR032466">
    <property type="entry name" value="Metal_Hydrolase"/>
</dbReference>
<gene>
    <name evidence="3" type="ORF">GCM10010909_29290</name>
</gene>
<dbReference type="RefSeq" id="WP_284259092.1">
    <property type="nucleotide sequence ID" value="NZ_BSOS01000086.1"/>
</dbReference>
<reference evidence="4" key="1">
    <citation type="journal article" date="2019" name="Int. J. Syst. Evol. Microbiol.">
        <title>The Global Catalogue of Microorganisms (GCM) 10K type strain sequencing project: providing services to taxonomists for standard genome sequencing and annotation.</title>
        <authorList>
            <consortium name="The Broad Institute Genomics Platform"/>
            <consortium name="The Broad Institute Genome Sequencing Center for Infectious Disease"/>
            <person name="Wu L."/>
            <person name="Ma J."/>
        </authorList>
    </citation>
    <scope>NUCLEOTIDE SEQUENCE [LARGE SCALE GENOMIC DNA]</scope>
    <source>
        <strain evidence="4">NBRC 112502</strain>
    </source>
</reference>
<dbReference type="InterPro" id="IPR006680">
    <property type="entry name" value="Amidohydro-rel"/>
</dbReference>
<dbReference type="Pfam" id="PF04909">
    <property type="entry name" value="Amidohydro_2"/>
    <property type="match status" value="1"/>
</dbReference>
<dbReference type="Gene3D" id="3.20.20.140">
    <property type="entry name" value="Metal-dependent hydrolases"/>
    <property type="match status" value="1"/>
</dbReference>
<dbReference type="SUPFAM" id="SSF51556">
    <property type="entry name" value="Metallo-dependent hydrolases"/>
    <property type="match status" value="1"/>
</dbReference>
<accession>A0ABQ6AAB8</accession>
<comment type="caution">
    <text evidence="3">The sequence shown here is derived from an EMBL/GenBank/DDBJ whole genome shotgun (WGS) entry which is preliminary data.</text>
</comment>
<keyword evidence="1" id="KW-0456">Lyase</keyword>
<dbReference type="InterPro" id="IPR032465">
    <property type="entry name" value="ACMSD"/>
</dbReference>
<dbReference type="PANTHER" id="PTHR21240">
    <property type="entry name" value="2-AMINO-3-CARBOXYLMUCONATE-6-SEMIALDEHYDE DECARBOXYLASE"/>
    <property type="match status" value="1"/>
</dbReference>
<dbReference type="PANTHER" id="PTHR21240:SF28">
    <property type="entry name" value="ISO-OROTATE DECARBOXYLASE (EUROFUNG)"/>
    <property type="match status" value="1"/>
</dbReference>
<protein>
    <submittedName>
        <fullName evidence="3">Amidohydrolase</fullName>
    </submittedName>
</protein>
<feature type="domain" description="Amidohydrolase-related" evidence="2">
    <location>
        <begin position="80"/>
        <end position="373"/>
    </location>
</feature>
<evidence type="ECO:0000256" key="1">
    <source>
        <dbReference type="ARBA" id="ARBA00023239"/>
    </source>
</evidence>
<dbReference type="EMBL" id="BSOS01000086">
    <property type="protein sequence ID" value="GLR68248.1"/>
    <property type="molecule type" value="Genomic_DNA"/>
</dbReference>
<evidence type="ECO:0000259" key="2">
    <source>
        <dbReference type="Pfam" id="PF04909"/>
    </source>
</evidence>
<name>A0ABQ6AAB8_9PROT</name>
<proteinExistence type="predicted"/>
<evidence type="ECO:0000313" key="4">
    <source>
        <dbReference type="Proteomes" id="UP001156641"/>
    </source>
</evidence>